<evidence type="ECO:0000256" key="11">
    <source>
        <dbReference type="RuleBase" id="RU000489"/>
    </source>
</evidence>
<dbReference type="SUPFAM" id="SSF54556">
    <property type="entry name" value="Chitinase insertion domain"/>
    <property type="match status" value="1"/>
</dbReference>
<evidence type="ECO:0000256" key="12">
    <source>
        <dbReference type="SAM" id="SignalP"/>
    </source>
</evidence>
<dbReference type="PANTHER" id="PTHR11177">
    <property type="entry name" value="CHITINASE"/>
    <property type="match status" value="1"/>
</dbReference>
<keyword evidence="12" id="KW-0732">Signal</keyword>
<dbReference type="InterPro" id="IPR001223">
    <property type="entry name" value="Glyco_hydro18_cat"/>
</dbReference>
<dbReference type="InterPro" id="IPR029070">
    <property type="entry name" value="Chitinase_insertion_sf"/>
</dbReference>
<evidence type="ECO:0000256" key="8">
    <source>
        <dbReference type="ARBA" id="ARBA00023277"/>
    </source>
</evidence>
<evidence type="ECO:0000256" key="7">
    <source>
        <dbReference type="ARBA" id="ARBA00023024"/>
    </source>
</evidence>
<dbReference type="EC" id="3.2.1.14" evidence="4"/>
<keyword evidence="9 11" id="KW-0326">Glycosidase</keyword>
<dbReference type="InterPro" id="IPR017853">
    <property type="entry name" value="GH"/>
</dbReference>
<evidence type="ECO:0000256" key="4">
    <source>
        <dbReference type="ARBA" id="ARBA00012729"/>
    </source>
</evidence>
<feature type="chain" id="PRO_5004343316" description="chitinase" evidence="12">
    <location>
        <begin position="19"/>
        <end position="470"/>
    </location>
</feature>
<dbReference type="GO" id="GO:0005576">
    <property type="term" value="C:extracellular region"/>
    <property type="evidence" value="ECO:0007669"/>
    <property type="project" value="UniProtKB-SubCell"/>
</dbReference>
<dbReference type="PANTHER" id="PTHR11177:SF317">
    <property type="entry name" value="CHITINASE 12-RELATED"/>
    <property type="match status" value="1"/>
</dbReference>
<keyword evidence="10" id="KW-0624">Polysaccharide degradation</keyword>
<evidence type="ECO:0000256" key="9">
    <source>
        <dbReference type="ARBA" id="ARBA00023295"/>
    </source>
</evidence>
<feature type="domain" description="GH18" evidence="13">
    <location>
        <begin position="55"/>
        <end position="439"/>
    </location>
</feature>
<keyword evidence="7" id="KW-0146">Chitin degradation</keyword>
<proteinExistence type="inferred from homology"/>
<dbReference type="Proteomes" id="UP000016935">
    <property type="component" value="Unassembled WGS sequence"/>
</dbReference>
<comment type="catalytic activity">
    <reaction evidence="1">
        <text>Random endo-hydrolysis of N-acetyl-beta-D-glucosaminide (1-&gt;4)-beta-linkages in chitin and chitodextrins.</text>
        <dbReference type="EC" id="3.2.1.14"/>
    </reaction>
</comment>
<evidence type="ECO:0000256" key="10">
    <source>
        <dbReference type="ARBA" id="ARBA00023326"/>
    </source>
</evidence>
<dbReference type="Pfam" id="PF00704">
    <property type="entry name" value="Glyco_hydro_18"/>
    <property type="match status" value="1"/>
</dbReference>
<dbReference type="GO" id="GO:0008061">
    <property type="term" value="F:chitin binding"/>
    <property type="evidence" value="ECO:0007669"/>
    <property type="project" value="InterPro"/>
</dbReference>
<accession>R0IZN6</accession>
<dbReference type="EMBL" id="KB908493">
    <property type="protein sequence ID" value="EOA90175.1"/>
    <property type="molecule type" value="Genomic_DNA"/>
</dbReference>
<dbReference type="InterPro" id="IPR011583">
    <property type="entry name" value="Chitinase_II/V-like_cat"/>
</dbReference>
<dbReference type="PROSITE" id="PS51910">
    <property type="entry name" value="GH18_2"/>
    <property type="match status" value="1"/>
</dbReference>
<evidence type="ECO:0000256" key="1">
    <source>
        <dbReference type="ARBA" id="ARBA00000822"/>
    </source>
</evidence>
<dbReference type="GO" id="GO:0008843">
    <property type="term" value="F:endochitinase activity"/>
    <property type="evidence" value="ECO:0007669"/>
    <property type="project" value="UniProtKB-EC"/>
</dbReference>
<sequence>MRFTDAATLLSLTSLVHAAPSLHGHQHKHAARQMYGWPSGGYPTESQPSGSKQGFQAGTFFVNWAIYARKFMVTDLPAEQLTKINYAFANLNNQTGEIILSDEWADLQFPYPGDVGTNGSQLLGNFNQLYKLKQKNRNLKVVLSVGGWSYRNNFKPAFSTEAGRTKFCDSTIQLIGDLGIDGIDFDYEYPEDTTAAHNFAKTVKYCRQIFDQYSAKYYNGYRFVIGISSPAGPQNYEIFPLAEIDQYVDNYNLMAFDYQGPGFSNFTGHLSNVYPSKKNPRSTNGWVVKTNSFTPFNTERAIEYYKTQIADPSKIQLGMPLYGRGFANVIDPKPAGNGMGMVFNGSTAGSFEAGVIDYKQLPRSNASLYTDWNVRAAWTYDRVAKEVITFDTPQVALWKTQYLKEQGLGGAWFWESSGDRPITDPKSLTRTVVNALGGVASFRQNQNNLYYPNSKYYNIRSAVHNTTTSY</sequence>
<keyword evidence="6 11" id="KW-0378">Hydrolase</keyword>
<comment type="subcellular location">
    <subcellularLocation>
        <location evidence="2">Secreted</location>
    </subcellularLocation>
</comment>
<dbReference type="GO" id="GO:0000272">
    <property type="term" value="P:polysaccharide catabolic process"/>
    <property type="evidence" value="ECO:0007669"/>
    <property type="project" value="UniProtKB-KW"/>
</dbReference>
<feature type="signal peptide" evidence="12">
    <location>
        <begin position="1"/>
        <end position="18"/>
    </location>
</feature>
<keyword evidence="8" id="KW-0119">Carbohydrate metabolism</keyword>
<keyword evidence="5" id="KW-0964">Secreted</keyword>
<protein>
    <recommendedName>
        <fullName evidence="4">chitinase</fullName>
        <ecNumber evidence="4">3.2.1.14</ecNumber>
    </recommendedName>
</protein>
<dbReference type="InterPro" id="IPR001579">
    <property type="entry name" value="Glyco_hydro_18_chit_AS"/>
</dbReference>
<dbReference type="Gene3D" id="3.20.20.80">
    <property type="entry name" value="Glycosidases"/>
    <property type="match status" value="1"/>
</dbReference>
<dbReference type="AlphaFoldDB" id="R0IZN6"/>
<dbReference type="Gene3D" id="3.10.50.10">
    <property type="match status" value="1"/>
</dbReference>
<evidence type="ECO:0000256" key="3">
    <source>
        <dbReference type="ARBA" id="ARBA00008682"/>
    </source>
</evidence>
<dbReference type="PROSITE" id="PS01095">
    <property type="entry name" value="GH18_1"/>
    <property type="match status" value="1"/>
</dbReference>
<evidence type="ECO:0000313" key="14">
    <source>
        <dbReference type="EMBL" id="EOA90175.1"/>
    </source>
</evidence>
<evidence type="ECO:0000256" key="6">
    <source>
        <dbReference type="ARBA" id="ARBA00022801"/>
    </source>
</evidence>
<evidence type="ECO:0000313" key="15">
    <source>
        <dbReference type="Proteomes" id="UP000016935"/>
    </source>
</evidence>
<dbReference type="SUPFAM" id="SSF51445">
    <property type="entry name" value="(Trans)glycosidases"/>
    <property type="match status" value="1"/>
</dbReference>
<dbReference type="STRING" id="671987.R0IZN6"/>
<evidence type="ECO:0000259" key="13">
    <source>
        <dbReference type="PROSITE" id="PS51910"/>
    </source>
</evidence>
<dbReference type="GO" id="GO:0006032">
    <property type="term" value="P:chitin catabolic process"/>
    <property type="evidence" value="ECO:0007669"/>
    <property type="project" value="UniProtKB-KW"/>
</dbReference>
<name>R0IZN6_EXST2</name>
<dbReference type="HOGENOM" id="CLU_002833_1_3_1"/>
<dbReference type="eggNOG" id="KOG2806">
    <property type="taxonomic scope" value="Eukaryota"/>
</dbReference>
<evidence type="ECO:0000256" key="5">
    <source>
        <dbReference type="ARBA" id="ARBA00022525"/>
    </source>
</evidence>
<reference evidence="14 15" key="1">
    <citation type="journal article" date="2012" name="PLoS Pathog.">
        <title>Diverse lifestyles and strategies of plant pathogenesis encoded in the genomes of eighteen Dothideomycetes fungi.</title>
        <authorList>
            <person name="Ohm R.A."/>
            <person name="Feau N."/>
            <person name="Henrissat B."/>
            <person name="Schoch C.L."/>
            <person name="Horwitz B.A."/>
            <person name="Barry K.W."/>
            <person name="Condon B.J."/>
            <person name="Copeland A.C."/>
            <person name="Dhillon B."/>
            <person name="Glaser F."/>
            <person name="Hesse C.N."/>
            <person name="Kosti I."/>
            <person name="LaButti K."/>
            <person name="Lindquist E.A."/>
            <person name="Lucas S."/>
            <person name="Salamov A.A."/>
            <person name="Bradshaw R.E."/>
            <person name="Ciuffetti L."/>
            <person name="Hamelin R.C."/>
            <person name="Kema G.H.J."/>
            <person name="Lawrence C."/>
            <person name="Scott J.A."/>
            <person name="Spatafora J.W."/>
            <person name="Turgeon B.G."/>
            <person name="de Wit P.J.G.M."/>
            <person name="Zhong S."/>
            <person name="Goodwin S.B."/>
            <person name="Grigoriev I.V."/>
        </authorList>
    </citation>
    <scope>NUCLEOTIDE SEQUENCE [LARGE SCALE GENOMIC DNA]</scope>
    <source>
        <strain evidence="15">28A</strain>
    </source>
</reference>
<dbReference type="RefSeq" id="XP_008021925.1">
    <property type="nucleotide sequence ID" value="XM_008023734.1"/>
</dbReference>
<comment type="similarity">
    <text evidence="3">Belongs to the glycosyl hydrolase 18 family. Chitinase class V subfamily.</text>
</comment>
<organism evidence="14 15">
    <name type="scientific">Exserohilum turcicum (strain 28A)</name>
    <name type="common">Northern leaf blight fungus</name>
    <name type="synonym">Setosphaeria turcica</name>
    <dbReference type="NCBI Taxonomy" id="671987"/>
    <lineage>
        <taxon>Eukaryota</taxon>
        <taxon>Fungi</taxon>
        <taxon>Dikarya</taxon>
        <taxon>Ascomycota</taxon>
        <taxon>Pezizomycotina</taxon>
        <taxon>Dothideomycetes</taxon>
        <taxon>Pleosporomycetidae</taxon>
        <taxon>Pleosporales</taxon>
        <taxon>Pleosporineae</taxon>
        <taxon>Pleosporaceae</taxon>
        <taxon>Exserohilum</taxon>
    </lineage>
</organism>
<evidence type="ECO:0000256" key="2">
    <source>
        <dbReference type="ARBA" id="ARBA00004613"/>
    </source>
</evidence>
<dbReference type="GeneID" id="19404996"/>
<dbReference type="SMART" id="SM00636">
    <property type="entry name" value="Glyco_18"/>
    <property type="match status" value="1"/>
</dbReference>
<dbReference type="OrthoDB" id="76388at2759"/>
<dbReference type="SMR" id="R0IZN6"/>
<dbReference type="FunFam" id="3.20.20.80:FF:000075">
    <property type="entry name" value="Sporulation-specific chitinase"/>
    <property type="match status" value="1"/>
</dbReference>
<gene>
    <name evidence="14" type="ORF">SETTUDRAFT_45450</name>
</gene>
<keyword evidence="15" id="KW-1185">Reference proteome</keyword>
<dbReference type="CDD" id="cd06548">
    <property type="entry name" value="GH18_chitinase"/>
    <property type="match status" value="1"/>
</dbReference>
<reference evidence="14 15" key="2">
    <citation type="journal article" date="2013" name="PLoS Genet.">
        <title>Comparative genome structure, secondary metabolite, and effector coding capacity across Cochliobolus pathogens.</title>
        <authorList>
            <person name="Condon B.J."/>
            <person name="Leng Y."/>
            <person name="Wu D."/>
            <person name="Bushley K.E."/>
            <person name="Ohm R.A."/>
            <person name="Otillar R."/>
            <person name="Martin J."/>
            <person name="Schackwitz W."/>
            <person name="Grimwood J."/>
            <person name="MohdZainudin N."/>
            <person name="Xue C."/>
            <person name="Wang R."/>
            <person name="Manning V.A."/>
            <person name="Dhillon B."/>
            <person name="Tu Z.J."/>
            <person name="Steffenson B.J."/>
            <person name="Salamov A."/>
            <person name="Sun H."/>
            <person name="Lowry S."/>
            <person name="LaButti K."/>
            <person name="Han J."/>
            <person name="Copeland A."/>
            <person name="Lindquist E."/>
            <person name="Barry K."/>
            <person name="Schmutz J."/>
            <person name="Baker S.E."/>
            <person name="Ciuffetti L.M."/>
            <person name="Grigoriev I.V."/>
            <person name="Zhong S."/>
            <person name="Turgeon B.G."/>
        </authorList>
    </citation>
    <scope>NUCLEOTIDE SEQUENCE [LARGE SCALE GENOMIC DNA]</scope>
    <source>
        <strain evidence="15">28A</strain>
    </source>
</reference>
<dbReference type="InterPro" id="IPR050314">
    <property type="entry name" value="Glycosyl_Hydrlase_18"/>
</dbReference>